<dbReference type="InterPro" id="IPR016040">
    <property type="entry name" value="NAD(P)-bd_dom"/>
</dbReference>
<protein>
    <submittedName>
        <fullName evidence="2">Complex I NDUFA9 subunit family protein</fullName>
    </submittedName>
</protein>
<gene>
    <name evidence="2" type="ORF">NZK81_12375</name>
</gene>
<dbReference type="Gene3D" id="3.40.50.720">
    <property type="entry name" value="NAD(P)-binding Rossmann-like Domain"/>
    <property type="match status" value="1"/>
</dbReference>
<organism evidence="2 3">
    <name type="scientific">Novosphingobium mangrovi</name>
    <name type="common">ex Huang et al. 2023</name>
    <dbReference type="NCBI Taxonomy" id="2976432"/>
    <lineage>
        <taxon>Bacteria</taxon>
        <taxon>Pseudomonadati</taxon>
        <taxon>Pseudomonadota</taxon>
        <taxon>Alphaproteobacteria</taxon>
        <taxon>Sphingomonadales</taxon>
        <taxon>Sphingomonadaceae</taxon>
        <taxon>Novosphingobium</taxon>
    </lineage>
</organism>
<dbReference type="InterPro" id="IPR051207">
    <property type="entry name" value="ComplexI_NDUFA9_subunit"/>
</dbReference>
<dbReference type="RefSeq" id="WP_260046396.1">
    <property type="nucleotide sequence ID" value="NZ_JANZXA010000007.1"/>
</dbReference>
<feature type="domain" description="NAD(P)-binding" evidence="1">
    <location>
        <begin position="18"/>
        <end position="160"/>
    </location>
</feature>
<name>A0ABT2I6A9_9SPHN</name>
<dbReference type="PANTHER" id="PTHR12126:SF11">
    <property type="entry name" value="NADH DEHYDROGENASE [UBIQUINONE] 1 ALPHA SUBCOMPLEX SUBUNIT 9, MITOCHONDRIAL"/>
    <property type="match status" value="1"/>
</dbReference>
<evidence type="ECO:0000259" key="1">
    <source>
        <dbReference type="Pfam" id="PF13460"/>
    </source>
</evidence>
<reference evidence="2" key="1">
    <citation type="submission" date="2022-09" db="EMBL/GenBank/DDBJ databases">
        <title>Novosphingobium sp. Nov., a polycyclic aromatic hydrocarbon-degrading bacterium isolated form mangrove sediments in HongKong.</title>
        <authorList>
            <person name="Hu Z."/>
        </authorList>
    </citation>
    <scope>NUCLEOTIDE SEQUENCE</scope>
    <source>
        <strain evidence="2">HK4-1</strain>
    </source>
</reference>
<dbReference type="SUPFAM" id="SSF51735">
    <property type="entry name" value="NAD(P)-binding Rossmann-fold domains"/>
    <property type="match status" value="1"/>
</dbReference>
<dbReference type="EMBL" id="JANZXA010000007">
    <property type="protein sequence ID" value="MCT2400352.1"/>
    <property type="molecule type" value="Genomic_DNA"/>
</dbReference>
<dbReference type="Proteomes" id="UP001165583">
    <property type="component" value="Unassembled WGS sequence"/>
</dbReference>
<dbReference type="PANTHER" id="PTHR12126">
    <property type="entry name" value="NADH-UBIQUINONE OXIDOREDUCTASE 39 KDA SUBUNIT-RELATED"/>
    <property type="match status" value="1"/>
</dbReference>
<accession>A0ABT2I6A9</accession>
<dbReference type="CDD" id="cd05271">
    <property type="entry name" value="NDUFA9_like_SDR_a"/>
    <property type="match status" value="1"/>
</dbReference>
<dbReference type="InterPro" id="IPR036291">
    <property type="entry name" value="NAD(P)-bd_dom_sf"/>
</dbReference>
<evidence type="ECO:0000313" key="2">
    <source>
        <dbReference type="EMBL" id="MCT2400352.1"/>
    </source>
</evidence>
<keyword evidence="3" id="KW-1185">Reference proteome</keyword>
<sequence>MSQRPIDSLAGKIVTVLGGSGFVGRHLAQELLARGARLRIASRNPRKAYAIKPLGNLGQVQFARVDVTRPDSLAAVLAGSDAVVNLVGAFAGDLDALQGNGAGGIAAAAKAAGAKAFVHVSALGADAGSDVDYARTKAEGEQAVRSAFPDATIVRPSLMFGPDDKFVMMFGGLITRMPGMPVFAPEAKLQPVFVDDVAEAIANALADPAAHGGKIYDLAGPEVVTMLELNERIAAAEGRSRSFAALPDAVAGLIATLTGWLPGAPITSDQFKLLKAGSVASGTVPGIADLGVSPRPLGLFLDRWMVQFRKHGRFGVKNAAA</sequence>
<proteinExistence type="predicted"/>
<evidence type="ECO:0000313" key="3">
    <source>
        <dbReference type="Proteomes" id="UP001165583"/>
    </source>
</evidence>
<dbReference type="Pfam" id="PF13460">
    <property type="entry name" value="NAD_binding_10"/>
    <property type="match status" value="1"/>
</dbReference>
<comment type="caution">
    <text evidence="2">The sequence shown here is derived from an EMBL/GenBank/DDBJ whole genome shotgun (WGS) entry which is preliminary data.</text>
</comment>